<dbReference type="EMBL" id="FOLB01000001">
    <property type="protein sequence ID" value="SFB79095.1"/>
    <property type="molecule type" value="Genomic_DNA"/>
</dbReference>
<dbReference type="PANTHER" id="PTHR40763:SF4">
    <property type="entry name" value="DUF1707 DOMAIN-CONTAINING PROTEIN"/>
    <property type="match status" value="1"/>
</dbReference>
<reference evidence="2 3" key="1">
    <citation type="submission" date="2016-10" db="EMBL/GenBank/DDBJ databases">
        <authorList>
            <person name="de Groot N.N."/>
        </authorList>
    </citation>
    <scope>NUCLEOTIDE SEQUENCE [LARGE SCALE GENOMIC DNA]</scope>
    <source>
        <strain evidence="2 3">CGMCC 1.7056</strain>
    </source>
</reference>
<dbReference type="AlphaFoldDB" id="A0A1I1DVY4"/>
<sequence length="209" mass="22232">MSPEDPSQLRISDDDRHKVAEVLREAAGEGRLDLTELDERLEQAYAAKTYADLVPITADLPASPAVARQVTPASAHVPAAGAPAHHSSLAIMSSQDRRGVWRVAPHHVAFASMGSVTLDLRQAIFPGREVVIDASAIMGSVSVIVNAQTLVVVSGTGIMGTFTEGRAKVDPDPVPGSPLVRVRGIALMGSVDVRRRPMPGERTRRLPGR</sequence>
<dbReference type="Pfam" id="PF08044">
    <property type="entry name" value="DUF1707"/>
    <property type="match status" value="1"/>
</dbReference>
<dbReference type="InterPro" id="IPR012551">
    <property type="entry name" value="DUF1707_SHOCT-like"/>
</dbReference>
<dbReference type="OrthoDB" id="4772576at2"/>
<evidence type="ECO:0000259" key="1">
    <source>
        <dbReference type="Pfam" id="PF08044"/>
    </source>
</evidence>
<dbReference type="Proteomes" id="UP000198832">
    <property type="component" value="Unassembled WGS sequence"/>
</dbReference>
<keyword evidence="3" id="KW-1185">Reference proteome</keyword>
<accession>A0A1I1DVY4</accession>
<dbReference type="PANTHER" id="PTHR40763">
    <property type="entry name" value="MEMBRANE PROTEIN-RELATED"/>
    <property type="match status" value="1"/>
</dbReference>
<name>A0A1I1DVY4_9ACTN</name>
<dbReference type="STRING" id="574651.SAMN04487968_101530"/>
<feature type="domain" description="DUF1707" evidence="1">
    <location>
        <begin position="9"/>
        <end position="61"/>
    </location>
</feature>
<gene>
    <name evidence="2" type="ORF">SAMN04487968_101530</name>
</gene>
<evidence type="ECO:0000313" key="2">
    <source>
        <dbReference type="EMBL" id="SFB79095.1"/>
    </source>
</evidence>
<protein>
    <recommendedName>
        <fullName evidence="1">DUF1707 domain-containing protein</fullName>
    </recommendedName>
</protein>
<organism evidence="2 3">
    <name type="scientific">Nocardioides terrae</name>
    <dbReference type="NCBI Taxonomy" id="574651"/>
    <lineage>
        <taxon>Bacteria</taxon>
        <taxon>Bacillati</taxon>
        <taxon>Actinomycetota</taxon>
        <taxon>Actinomycetes</taxon>
        <taxon>Propionibacteriales</taxon>
        <taxon>Nocardioidaceae</taxon>
        <taxon>Nocardioides</taxon>
    </lineage>
</organism>
<evidence type="ECO:0000313" key="3">
    <source>
        <dbReference type="Proteomes" id="UP000198832"/>
    </source>
</evidence>
<proteinExistence type="predicted"/>
<dbReference type="RefSeq" id="WP_091119776.1">
    <property type="nucleotide sequence ID" value="NZ_FOLB01000001.1"/>
</dbReference>